<feature type="transmembrane region" description="Helical" evidence="1">
    <location>
        <begin position="107"/>
        <end position="124"/>
    </location>
</feature>
<feature type="transmembrane region" description="Helical" evidence="1">
    <location>
        <begin position="38"/>
        <end position="60"/>
    </location>
</feature>
<keyword evidence="1" id="KW-1133">Transmembrane helix</keyword>
<evidence type="ECO:0000313" key="2">
    <source>
        <dbReference type="EMBL" id="CAG8477762.1"/>
    </source>
</evidence>
<keyword evidence="3" id="KW-1185">Reference proteome</keyword>
<keyword evidence="1" id="KW-0472">Membrane</keyword>
<gene>
    <name evidence="2" type="ORF">PBRASI_LOCUS1411</name>
</gene>
<organism evidence="2 3">
    <name type="scientific">Paraglomus brasilianum</name>
    <dbReference type="NCBI Taxonomy" id="144538"/>
    <lineage>
        <taxon>Eukaryota</taxon>
        <taxon>Fungi</taxon>
        <taxon>Fungi incertae sedis</taxon>
        <taxon>Mucoromycota</taxon>
        <taxon>Glomeromycotina</taxon>
        <taxon>Glomeromycetes</taxon>
        <taxon>Paraglomerales</taxon>
        <taxon>Paraglomeraceae</taxon>
        <taxon>Paraglomus</taxon>
    </lineage>
</organism>
<evidence type="ECO:0000256" key="1">
    <source>
        <dbReference type="SAM" id="Phobius"/>
    </source>
</evidence>
<evidence type="ECO:0000313" key="3">
    <source>
        <dbReference type="Proteomes" id="UP000789739"/>
    </source>
</evidence>
<name>A0A9N8WBK4_9GLOM</name>
<dbReference type="Proteomes" id="UP000789739">
    <property type="component" value="Unassembled WGS sequence"/>
</dbReference>
<feature type="transmembrane region" description="Helical" evidence="1">
    <location>
        <begin position="67"/>
        <end position="87"/>
    </location>
</feature>
<dbReference type="EMBL" id="CAJVPI010000090">
    <property type="protein sequence ID" value="CAG8477762.1"/>
    <property type="molecule type" value="Genomic_DNA"/>
</dbReference>
<protein>
    <submittedName>
        <fullName evidence="2">5173_t:CDS:1</fullName>
    </submittedName>
</protein>
<accession>A0A9N8WBK4</accession>
<keyword evidence="1" id="KW-0812">Transmembrane</keyword>
<dbReference type="OrthoDB" id="2386558at2759"/>
<reference evidence="2" key="1">
    <citation type="submission" date="2021-06" db="EMBL/GenBank/DDBJ databases">
        <authorList>
            <person name="Kallberg Y."/>
            <person name="Tangrot J."/>
            <person name="Rosling A."/>
        </authorList>
    </citation>
    <scope>NUCLEOTIDE SEQUENCE</scope>
    <source>
        <strain evidence="2">BR232B</strain>
    </source>
</reference>
<proteinExistence type="predicted"/>
<sequence length="125" mass="13925">MTSVYYAHNVFGKLQINLTHDDFLTPAEREVVASGIPLVRAMAGLSTTPLLTVLIYNILMICQIDDLVTAVTVAMALWLATSSVMFGRYVTYSMPIKLYIIDAVHDGLQWLGLTVAVRYLILFIK</sequence>
<dbReference type="AlphaFoldDB" id="A0A9N8WBK4"/>
<comment type="caution">
    <text evidence="2">The sequence shown here is derived from an EMBL/GenBank/DDBJ whole genome shotgun (WGS) entry which is preliminary data.</text>
</comment>